<dbReference type="EMBL" id="JAIXMP010000035">
    <property type="protein sequence ID" value="KAI9249525.1"/>
    <property type="molecule type" value="Genomic_DNA"/>
</dbReference>
<feature type="compositionally biased region" description="Basic and acidic residues" evidence="2">
    <location>
        <begin position="41"/>
        <end position="55"/>
    </location>
</feature>
<evidence type="ECO:0000256" key="1">
    <source>
        <dbReference type="ARBA" id="ARBA00022837"/>
    </source>
</evidence>
<dbReference type="Proteomes" id="UP001209540">
    <property type="component" value="Unassembled WGS sequence"/>
</dbReference>
<protein>
    <recommendedName>
        <fullName evidence="4">EF-hand domain-containing protein</fullName>
    </recommendedName>
</protein>
<accession>A0AAD5K0Q7</accession>
<dbReference type="SMART" id="SM00054">
    <property type="entry name" value="EFh"/>
    <property type="match status" value="1"/>
</dbReference>
<feature type="region of interest" description="Disordered" evidence="2">
    <location>
        <begin position="335"/>
        <end position="390"/>
    </location>
</feature>
<dbReference type="PANTHER" id="PTHR31323">
    <property type="entry name" value="MECHANOSENSITIVE ION CHANNEL PROTEIN MSY2"/>
    <property type="match status" value="1"/>
</dbReference>
<evidence type="ECO:0000313" key="5">
    <source>
        <dbReference type="EMBL" id="KAI9249525.1"/>
    </source>
</evidence>
<keyword evidence="1" id="KW-0106">Calcium</keyword>
<keyword evidence="3" id="KW-1133">Transmembrane helix</keyword>
<evidence type="ECO:0000259" key="4">
    <source>
        <dbReference type="PROSITE" id="PS50222"/>
    </source>
</evidence>
<feature type="region of interest" description="Disordered" evidence="2">
    <location>
        <begin position="455"/>
        <end position="508"/>
    </location>
</feature>
<feature type="transmembrane region" description="Helical" evidence="3">
    <location>
        <begin position="264"/>
        <end position="284"/>
    </location>
</feature>
<dbReference type="InterPro" id="IPR002048">
    <property type="entry name" value="EF_hand_dom"/>
</dbReference>
<name>A0AAD5K0Q7_9FUNG</name>
<dbReference type="Pfam" id="PF13405">
    <property type="entry name" value="EF-hand_6"/>
    <property type="match status" value="1"/>
</dbReference>
<dbReference type="GO" id="GO:0005262">
    <property type="term" value="F:calcium channel activity"/>
    <property type="evidence" value="ECO:0007669"/>
    <property type="project" value="TreeGrafter"/>
</dbReference>
<feature type="transmembrane region" description="Helical" evidence="3">
    <location>
        <begin position="624"/>
        <end position="646"/>
    </location>
</feature>
<reference evidence="5" key="2">
    <citation type="submission" date="2023-02" db="EMBL/GenBank/DDBJ databases">
        <authorList>
            <consortium name="DOE Joint Genome Institute"/>
            <person name="Mondo S.J."/>
            <person name="Chang Y."/>
            <person name="Wang Y."/>
            <person name="Ahrendt S."/>
            <person name="Andreopoulos W."/>
            <person name="Barry K."/>
            <person name="Beard J."/>
            <person name="Benny G.L."/>
            <person name="Blankenship S."/>
            <person name="Bonito G."/>
            <person name="Cuomo C."/>
            <person name="Desiro A."/>
            <person name="Gervers K.A."/>
            <person name="Hundley H."/>
            <person name="Kuo A."/>
            <person name="LaButti K."/>
            <person name="Lang B.F."/>
            <person name="Lipzen A."/>
            <person name="O'Donnell K."/>
            <person name="Pangilinan J."/>
            <person name="Reynolds N."/>
            <person name="Sandor L."/>
            <person name="Smith M.W."/>
            <person name="Tsang A."/>
            <person name="Grigoriev I.V."/>
            <person name="Stajich J.E."/>
            <person name="Spatafora J.W."/>
        </authorList>
    </citation>
    <scope>NUCLEOTIDE SEQUENCE</scope>
    <source>
        <strain evidence="5">RSA 2281</strain>
    </source>
</reference>
<dbReference type="AlphaFoldDB" id="A0AAD5K0Q7"/>
<feature type="region of interest" description="Disordered" evidence="2">
    <location>
        <begin position="1"/>
        <end position="84"/>
    </location>
</feature>
<reference evidence="5" key="1">
    <citation type="journal article" date="2022" name="IScience">
        <title>Evolution of zygomycete secretomes and the origins of terrestrial fungal ecologies.</title>
        <authorList>
            <person name="Chang Y."/>
            <person name="Wang Y."/>
            <person name="Mondo S."/>
            <person name="Ahrendt S."/>
            <person name="Andreopoulos W."/>
            <person name="Barry K."/>
            <person name="Beard J."/>
            <person name="Benny G.L."/>
            <person name="Blankenship S."/>
            <person name="Bonito G."/>
            <person name="Cuomo C."/>
            <person name="Desiro A."/>
            <person name="Gervers K.A."/>
            <person name="Hundley H."/>
            <person name="Kuo A."/>
            <person name="LaButti K."/>
            <person name="Lang B.F."/>
            <person name="Lipzen A."/>
            <person name="O'Donnell K."/>
            <person name="Pangilinan J."/>
            <person name="Reynolds N."/>
            <person name="Sandor L."/>
            <person name="Smith M.E."/>
            <person name="Tsang A."/>
            <person name="Grigoriev I.V."/>
            <person name="Stajich J.E."/>
            <person name="Spatafora J.W."/>
        </authorList>
    </citation>
    <scope>NUCLEOTIDE SEQUENCE</scope>
    <source>
        <strain evidence="5">RSA 2281</strain>
    </source>
</reference>
<feature type="compositionally biased region" description="Gly residues" evidence="2">
    <location>
        <begin position="1"/>
        <end position="12"/>
    </location>
</feature>
<feature type="domain" description="EF-hand" evidence="4">
    <location>
        <begin position="571"/>
        <end position="606"/>
    </location>
</feature>
<evidence type="ECO:0000256" key="2">
    <source>
        <dbReference type="SAM" id="MobiDB-lite"/>
    </source>
</evidence>
<proteinExistence type="predicted"/>
<keyword evidence="3" id="KW-0472">Membrane</keyword>
<dbReference type="InterPro" id="IPR058650">
    <property type="entry name" value="Msy1/2-like"/>
</dbReference>
<feature type="region of interest" description="Disordered" evidence="2">
    <location>
        <begin position="415"/>
        <end position="442"/>
    </location>
</feature>
<feature type="transmembrane region" description="Helical" evidence="3">
    <location>
        <begin position="178"/>
        <end position="203"/>
    </location>
</feature>
<feature type="transmembrane region" description="Helical" evidence="3">
    <location>
        <begin position="142"/>
        <end position="166"/>
    </location>
</feature>
<dbReference type="InterPro" id="IPR011992">
    <property type="entry name" value="EF-hand-dom_pair"/>
</dbReference>
<keyword evidence="6" id="KW-1185">Reference proteome</keyword>
<dbReference type="SUPFAM" id="SSF47473">
    <property type="entry name" value="EF-hand"/>
    <property type="match status" value="1"/>
</dbReference>
<gene>
    <name evidence="5" type="ORF">BDA99DRAFT_524024</name>
</gene>
<feature type="non-terminal residue" evidence="5">
    <location>
        <position position="711"/>
    </location>
</feature>
<dbReference type="PROSITE" id="PS50222">
    <property type="entry name" value="EF_HAND_2"/>
    <property type="match status" value="1"/>
</dbReference>
<dbReference type="PANTHER" id="PTHR31323:SF1">
    <property type="entry name" value="MECHANOSENSITIVE ION CHANNEL PROTEIN"/>
    <property type="match status" value="1"/>
</dbReference>
<dbReference type="PROSITE" id="PS00018">
    <property type="entry name" value="EF_HAND_1"/>
    <property type="match status" value="1"/>
</dbReference>
<dbReference type="Gene3D" id="1.10.238.10">
    <property type="entry name" value="EF-hand"/>
    <property type="match status" value="1"/>
</dbReference>
<dbReference type="Pfam" id="PF25886">
    <property type="entry name" value="Msy1"/>
    <property type="match status" value="1"/>
</dbReference>
<evidence type="ECO:0000256" key="3">
    <source>
        <dbReference type="SAM" id="Phobius"/>
    </source>
</evidence>
<organism evidence="5 6">
    <name type="scientific">Phascolomyces articulosus</name>
    <dbReference type="NCBI Taxonomy" id="60185"/>
    <lineage>
        <taxon>Eukaryota</taxon>
        <taxon>Fungi</taxon>
        <taxon>Fungi incertae sedis</taxon>
        <taxon>Mucoromycota</taxon>
        <taxon>Mucoromycotina</taxon>
        <taxon>Mucoromycetes</taxon>
        <taxon>Mucorales</taxon>
        <taxon>Lichtheimiaceae</taxon>
        <taxon>Phascolomyces</taxon>
    </lineage>
</organism>
<dbReference type="InterPro" id="IPR018247">
    <property type="entry name" value="EF_Hand_1_Ca_BS"/>
</dbReference>
<evidence type="ECO:0000313" key="6">
    <source>
        <dbReference type="Proteomes" id="UP001209540"/>
    </source>
</evidence>
<feature type="transmembrane region" description="Helical" evidence="3">
    <location>
        <begin position="224"/>
        <end position="244"/>
    </location>
</feature>
<dbReference type="GO" id="GO:0006874">
    <property type="term" value="P:intracellular calcium ion homeostasis"/>
    <property type="evidence" value="ECO:0007669"/>
    <property type="project" value="TreeGrafter"/>
</dbReference>
<feature type="compositionally biased region" description="Polar residues" evidence="2">
    <location>
        <begin position="371"/>
        <end position="388"/>
    </location>
</feature>
<dbReference type="GO" id="GO:0005509">
    <property type="term" value="F:calcium ion binding"/>
    <property type="evidence" value="ECO:0007669"/>
    <property type="project" value="InterPro"/>
</dbReference>
<keyword evidence="3" id="KW-0812">Transmembrane</keyword>
<sequence>MTGPYGGSGGDQVGAPVVADAPDWTEEPARRRQSSSSSSDTDTKHQNGDPKKRPPLESNYTDDQPGTRYSTDDESTTTVHGPISEVPLEALAGKGLVTNYADDQFDWAGGDEEDEDEDEIAEKKRRKKQSGIILCLSRNSSYIAWSLLILVALILLAVDVAVFVVYEDNITWVSYNLQLWFTWAAFMWCLSMLLQVTVELVPWAIKRSVGILRPQSTEVLRMRLAYYMALRPFIKFLTISAWNWGSWAFIINQIAKPSLNVPNYVHVLFNIWECVFFLALLLFIEKFILQLIVTSFHKKAYGTRIDDNEHALKILDKLKKNTKRKMPQEYILKRIRRNKQDKSNKPSRSGSTDDHNENKTQSIIRPDENGANGSTRAGNVHFPSSGNMDTLIAIPPVETRFDGDEHHRNYDEKHAEEVVFDNKDVEHNPMSDRPNQRRSSSNDFFANLTRRLKDISSNNKSNDKQQQDIFNSNNNNNRSIATSPPGSPPSGVVSPHRPGMSRSSTWASTLTKGISDKKPLFLNKKKQQQALQASHGKSHQAKALAKKIYHNIIGTSGRQEITEKDFYPYFHTNQQAASAFRMFDRDGNGSISKSELRSTCVRIYRERKNLATSMRDLSQATGKLDIILMVAFTAVWVIIVCAAFGVNVGTDLMPLWSAFIAASFIFGNSAKDAFESIIFIFVTHPFDAGDRVFIGKDNWTVARVGLLVSTF</sequence>
<comment type="caution">
    <text evidence="5">The sequence shown here is derived from an EMBL/GenBank/DDBJ whole genome shotgun (WGS) entry which is preliminary data.</text>
</comment>
<feature type="compositionally biased region" description="Basic and acidic residues" evidence="2">
    <location>
        <begin position="415"/>
        <end position="430"/>
    </location>
</feature>
<feature type="compositionally biased region" description="Polar residues" evidence="2">
    <location>
        <begin position="58"/>
        <end position="69"/>
    </location>
</feature>